<evidence type="ECO:0000256" key="1">
    <source>
        <dbReference type="SAM" id="SignalP"/>
    </source>
</evidence>
<dbReference type="RefSeq" id="WP_120182340.1">
    <property type="nucleotide sequence ID" value="NZ_CBINCU010000048.1"/>
</dbReference>
<evidence type="ECO:0000313" key="3">
    <source>
        <dbReference type="Proteomes" id="UP000283433"/>
    </source>
</evidence>
<sequence>MKNLFKFGFFALAISLSVVACNSNKATEETADSASLDSITVDTAAVDTVAGDSSVVAVDTTAAQ</sequence>
<accession>A0A419S3V7</accession>
<dbReference type="OrthoDB" id="681107at2"/>
<keyword evidence="1" id="KW-0732">Signal</keyword>
<proteinExistence type="predicted"/>
<feature type="signal peptide" evidence="1">
    <location>
        <begin position="1"/>
        <end position="20"/>
    </location>
</feature>
<reference evidence="2 3" key="1">
    <citation type="submission" date="2016-07" db="EMBL/GenBank/DDBJ databases">
        <title>Genome of Pelobium manganitolerans.</title>
        <authorList>
            <person name="Wu S."/>
            <person name="Wang G."/>
        </authorList>
    </citation>
    <scope>NUCLEOTIDE SEQUENCE [LARGE SCALE GENOMIC DNA]</scope>
    <source>
        <strain evidence="2 3">YS-25</strain>
    </source>
</reference>
<organism evidence="2 3">
    <name type="scientific">Pelobium manganitolerans</name>
    <dbReference type="NCBI Taxonomy" id="1842495"/>
    <lineage>
        <taxon>Bacteria</taxon>
        <taxon>Pseudomonadati</taxon>
        <taxon>Bacteroidota</taxon>
        <taxon>Sphingobacteriia</taxon>
        <taxon>Sphingobacteriales</taxon>
        <taxon>Sphingobacteriaceae</taxon>
        <taxon>Pelobium</taxon>
    </lineage>
</organism>
<feature type="chain" id="PRO_5019420433" description="Entericidin" evidence="1">
    <location>
        <begin position="21"/>
        <end position="64"/>
    </location>
</feature>
<dbReference type="AlphaFoldDB" id="A0A419S3V7"/>
<dbReference type="EMBL" id="MBTA01000026">
    <property type="protein sequence ID" value="RKD14340.1"/>
    <property type="molecule type" value="Genomic_DNA"/>
</dbReference>
<dbReference type="PROSITE" id="PS51257">
    <property type="entry name" value="PROKAR_LIPOPROTEIN"/>
    <property type="match status" value="1"/>
</dbReference>
<keyword evidence="3" id="KW-1185">Reference proteome</keyword>
<comment type="caution">
    <text evidence="2">The sequence shown here is derived from an EMBL/GenBank/DDBJ whole genome shotgun (WGS) entry which is preliminary data.</text>
</comment>
<gene>
    <name evidence="2" type="ORF">BCY91_07590</name>
</gene>
<dbReference type="Proteomes" id="UP000283433">
    <property type="component" value="Unassembled WGS sequence"/>
</dbReference>
<protein>
    <recommendedName>
        <fullName evidence="4">Entericidin</fullName>
    </recommendedName>
</protein>
<evidence type="ECO:0008006" key="4">
    <source>
        <dbReference type="Google" id="ProtNLM"/>
    </source>
</evidence>
<name>A0A419S3V7_9SPHI</name>
<evidence type="ECO:0000313" key="2">
    <source>
        <dbReference type="EMBL" id="RKD14340.1"/>
    </source>
</evidence>